<keyword evidence="8" id="KW-0406">Ion transport</keyword>
<accession>A0A0L0DGT5</accession>
<keyword evidence="13" id="KW-1185">Reference proteome</keyword>
<proteinExistence type="inferred from homology"/>
<evidence type="ECO:0000256" key="2">
    <source>
        <dbReference type="ARBA" id="ARBA00013242"/>
    </source>
</evidence>
<evidence type="ECO:0000256" key="3">
    <source>
        <dbReference type="ARBA" id="ARBA00022448"/>
    </source>
</evidence>
<dbReference type="EMBL" id="GL349468">
    <property type="protein sequence ID" value="KNC51554.1"/>
    <property type="molecule type" value="Genomic_DNA"/>
</dbReference>
<feature type="transmembrane region" description="Helical" evidence="11">
    <location>
        <begin position="191"/>
        <end position="212"/>
    </location>
</feature>
<keyword evidence="5" id="KW-0460">Magnesium</keyword>
<feature type="transmembrane region" description="Helical" evidence="11">
    <location>
        <begin position="483"/>
        <end position="505"/>
    </location>
</feature>
<dbReference type="RefSeq" id="XP_013755956.1">
    <property type="nucleotide sequence ID" value="XM_013900502.1"/>
</dbReference>
<feature type="compositionally biased region" description="Gly residues" evidence="10">
    <location>
        <begin position="46"/>
        <end position="56"/>
    </location>
</feature>
<dbReference type="EC" id="7.1.3.1" evidence="2"/>
<dbReference type="Pfam" id="PF03030">
    <property type="entry name" value="H_PPase"/>
    <property type="match status" value="1"/>
</dbReference>
<evidence type="ECO:0000256" key="5">
    <source>
        <dbReference type="ARBA" id="ARBA00022842"/>
    </source>
</evidence>
<feature type="transmembrane region" description="Helical" evidence="11">
    <location>
        <begin position="842"/>
        <end position="861"/>
    </location>
</feature>
<feature type="transmembrane region" description="Helical" evidence="11">
    <location>
        <begin position="163"/>
        <end position="185"/>
    </location>
</feature>
<dbReference type="STRING" id="461836.A0A0L0DGT5"/>
<reference evidence="12 13" key="1">
    <citation type="submission" date="2010-05" db="EMBL/GenBank/DDBJ databases">
        <title>The Genome Sequence of Thecamonas trahens ATCC 50062.</title>
        <authorList>
            <consortium name="The Broad Institute Genome Sequencing Platform"/>
            <person name="Russ C."/>
            <person name="Cuomo C."/>
            <person name="Shea T."/>
            <person name="Young S.K."/>
            <person name="Zeng Q."/>
            <person name="Koehrsen M."/>
            <person name="Haas B."/>
            <person name="Borodovsky M."/>
            <person name="Guigo R."/>
            <person name="Alvarado L."/>
            <person name="Berlin A."/>
            <person name="Bochicchio J."/>
            <person name="Borenstein D."/>
            <person name="Chapman S."/>
            <person name="Chen Z."/>
            <person name="Freedman E."/>
            <person name="Gellesch M."/>
            <person name="Goldberg J."/>
            <person name="Griggs A."/>
            <person name="Gujja S."/>
            <person name="Heilman E."/>
            <person name="Heiman D."/>
            <person name="Hepburn T."/>
            <person name="Howarth C."/>
            <person name="Jen D."/>
            <person name="Larson L."/>
            <person name="Mehta T."/>
            <person name="Park D."/>
            <person name="Pearson M."/>
            <person name="Roberts A."/>
            <person name="Saif S."/>
            <person name="Shenoy N."/>
            <person name="Sisk P."/>
            <person name="Stolte C."/>
            <person name="Sykes S."/>
            <person name="Thomson T."/>
            <person name="Walk T."/>
            <person name="White J."/>
            <person name="Yandava C."/>
            <person name="Burger G."/>
            <person name="Gray M.W."/>
            <person name="Holland P.W.H."/>
            <person name="King N."/>
            <person name="Lang F.B.F."/>
            <person name="Roger A.J."/>
            <person name="Ruiz-Trillo I."/>
            <person name="Lander E."/>
            <person name="Nusbaum C."/>
        </authorList>
    </citation>
    <scope>NUCLEOTIDE SEQUENCE [LARGE SCALE GENOMIC DNA]</scope>
    <source>
        <strain evidence="12 13">ATCC 50062</strain>
    </source>
</reference>
<dbReference type="eggNOG" id="ENOG502QPJC">
    <property type="taxonomic scope" value="Eukaryota"/>
</dbReference>
<dbReference type="NCBIfam" id="NF001960">
    <property type="entry name" value="PRK00733.3-5"/>
    <property type="match status" value="1"/>
</dbReference>
<dbReference type="Proteomes" id="UP000054408">
    <property type="component" value="Unassembled WGS sequence"/>
</dbReference>
<dbReference type="GeneID" id="25566370"/>
<keyword evidence="7 11" id="KW-1133">Transmembrane helix</keyword>
<feature type="transmembrane region" description="Helical" evidence="11">
    <location>
        <begin position="381"/>
        <end position="401"/>
    </location>
</feature>
<keyword evidence="9 11" id="KW-0472">Membrane</keyword>
<dbReference type="PANTHER" id="PTHR31998">
    <property type="entry name" value="K(+)-INSENSITIVE PYROPHOSPHATE-ENERGIZED PROTON PUMP"/>
    <property type="match status" value="1"/>
</dbReference>
<gene>
    <name evidence="12" type="ORF">AMSG_07454</name>
</gene>
<evidence type="ECO:0000256" key="4">
    <source>
        <dbReference type="ARBA" id="ARBA00022692"/>
    </source>
</evidence>
<feature type="transmembrane region" description="Helical" evidence="11">
    <location>
        <begin position="741"/>
        <end position="760"/>
    </location>
</feature>
<dbReference type="OrthoDB" id="5210at2759"/>
<name>A0A0L0DGT5_THETB</name>
<feature type="transmembrane region" description="Helical" evidence="11">
    <location>
        <begin position="550"/>
        <end position="571"/>
    </location>
</feature>
<feature type="transmembrane region" description="Helical" evidence="11">
    <location>
        <begin position="908"/>
        <end position="928"/>
    </location>
</feature>
<dbReference type="HAMAP" id="MF_01129">
    <property type="entry name" value="PPase_energized_pump"/>
    <property type="match status" value="1"/>
</dbReference>
<keyword evidence="4 11" id="KW-0812">Transmembrane</keyword>
<evidence type="ECO:0000256" key="11">
    <source>
        <dbReference type="SAM" id="Phobius"/>
    </source>
</evidence>
<protein>
    <recommendedName>
        <fullName evidence="2">H(+)-exporting diphosphatase</fullName>
        <ecNumber evidence="2">7.1.3.1</ecNumber>
    </recommendedName>
</protein>
<feature type="transmembrane region" description="Helical" evidence="11">
    <location>
        <begin position="286"/>
        <end position="312"/>
    </location>
</feature>
<dbReference type="AlphaFoldDB" id="A0A0L0DGT5"/>
<evidence type="ECO:0000256" key="1">
    <source>
        <dbReference type="ARBA" id="ARBA00004127"/>
    </source>
</evidence>
<feature type="transmembrane region" description="Helical" evidence="11">
    <location>
        <begin position="812"/>
        <end position="830"/>
    </location>
</feature>
<dbReference type="OMA" id="ARTCYNK"/>
<feature type="transmembrane region" description="Helical" evidence="11">
    <location>
        <begin position="348"/>
        <end position="369"/>
    </location>
</feature>
<feature type="transmembrane region" description="Helical" evidence="11">
    <location>
        <begin position="610"/>
        <end position="627"/>
    </location>
</feature>
<evidence type="ECO:0000256" key="7">
    <source>
        <dbReference type="ARBA" id="ARBA00022989"/>
    </source>
</evidence>
<dbReference type="GO" id="GO:0004427">
    <property type="term" value="F:inorganic diphosphate phosphatase activity"/>
    <property type="evidence" value="ECO:0007669"/>
    <property type="project" value="InterPro"/>
</dbReference>
<dbReference type="GO" id="GO:0009678">
    <property type="term" value="F:diphosphate hydrolysis-driven proton transmembrane transporter activity"/>
    <property type="evidence" value="ECO:0007669"/>
    <property type="project" value="UniProtKB-EC"/>
</dbReference>
<evidence type="ECO:0000256" key="6">
    <source>
        <dbReference type="ARBA" id="ARBA00022967"/>
    </source>
</evidence>
<evidence type="ECO:0000256" key="10">
    <source>
        <dbReference type="SAM" id="MobiDB-lite"/>
    </source>
</evidence>
<keyword evidence="3" id="KW-0813">Transport</keyword>
<feature type="transmembrane region" description="Helical" evidence="11">
    <location>
        <begin position="583"/>
        <end position="604"/>
    </location>
</feature>
<feature type="transmembrane region" description="Helical" evidence="11">
    <location>
        <begin position="525"/>
        <end position="544"/>
    </location>
</feature>
<evidence type="ECO:0000256" key="8">
    <source>
        <dbReference type="ARBA" id="ARBA00023065"/>
    </source>
</evidence>
<dbReference type="NCBIfam" id="NF001953">
    <property type="entry name" value="PRK00733.2-1"/>
    <property type="match status" value="1"/>
</dbReference>
<feature type="transmembrane region" description="Helical" evidence="11">
    <location>
        <begin position="639"/>
        <end position="658"/>
    </location>
</feature>
<organism evidence="12 13">
    <name type="scientific">Thecamonas trahens ATCC 50062</name>
    <dbReference type="NCBI Taxonomy" id="461836"/>
    <lineage>
        <taxon>Eukaryota</taxon>
        <taxon>Apusozoa</taxon>
        <taxon>Apusomonadida</taxon>
        <taxon>Apusomonadidae</taxon>
        <taxon>Thecamonas</taxon>
    </lineage>
</organism>
<sequence>MTSAASRRVPAASGPPGSGASGATLFDGYEADSPAASPRLGMTTGSSGGGGGGGSGHAMAPSHSPHAFAPDADIGHGFPSQHSAQPSNSLADLGLGGDDVGVGAGAGAGDDYGNGYGNGYGGGYGKANGYGEDYGGHGMAPSPLAHSAFSGGRRLRSAAGDDAFMPLAVRIGLGVAAAVEVLALLGCPWDVFFYVTVALAATAGGLLFVLLLTRDILSKSRGSAAMQVIADAIQEGAEGFLTTQYRAIAKMAVVTAVVLVAIYALRSKPVLDPREARPTSMASLEVSTAGLAFVTAFSFVVGAACSALAGYIGVWVSVRANLRVASAAGDMDFSSALLLSFRGGAVSAMLSAALCVLGLTTLFVAYFVFFGMTAGINVAQVPFLLVGYGFGASFVALFMQLGGGIYTKAADVGADLVGKVESGIPEDDPRNPAVIADLVGDNVGDCAGAMADVFESIAAEVIGTMLLGGVLADDGGLADSAPFIFFALVIHAFDMVVSGVGVYMVRASRDANASPLAALKRGYMITTPLALVGYVLVTRLMLYTPQAPSAWMHFAGCGVIGIAMANALILTTQYYTDYGYGPVRSIAAASTTGHGTNVIAGIAVGFESTGLPTVVISLSLLTCYVLGHTSGIDSRNAGLFGTACGTMGMLCTAVYVLAMNNMGAISDNAGGIVEMSNAPAEIRAITDSLDAVGNVTKAATKGYAVGGSALATFVLFRAFLDEVGEYRGVPFETVNIASVEVLVGGLLGIMTVFVFSAWAIKAVGDTAQEVIIEVRRQFKADPGIMAGTSKPDYGGCVAIVTQAALVSMRKPALFALGMPVAVALFFRTFAAITGFPNLAAEVLASFLVFSALAGLLTATFFDNAGGAWDNAKKWIEAGAHGGSGSDAHAAAVTGDTVGDPFKDTAGPALHVIITTTSTLALVLGPLILQ</sequence>
<comment type="subcellular location">
    <subcellularLocation>
        <location evidence="1">Endomembrane system</location>
        <topology evidence="1">Multi-pass membrane protein</topology>
    </subcellularLocation>
</comment>
<dbReference type="InterPro" id="IPR004131">
    <property type="entry name" value="PPase-energised_H-pump"/>
</dbReference>
<feature type="transmembrane region" description="Helical" evidence="11">
    <location>
        <begin position="702"/>
        <end position="720"/>
    </location>
</feature>
<evidence type="ECO:0000313" key="12">
    <source>
        <dbReference type="EMBL" id="KNC51554.1"/>
    </source>
</evidence>
<feature type="region of interest" description="Disordered" evidence="10">
    <location>
        <begin position="1"/>
        <end position="93"/>
    </location>
</feature>
<dbReference type="GO" id="GO:0012505">
    <property type="term" value="C:endomembrane system"/>
    <property type="evidence" value="ECO:0007669"/>
    <property type="project" value="UniProtKB-SubCell"/>
</dbReference>
<evidence type="ECO:0000256" key="9">
    <source>
        <dbReference type="ARBA" id="ARBA00023136"/>
    </source>
</evidence>
<dbReference type="GO" id="GO:0016020">
    <property type="term" value="C:membrane"/>
    <property type="evidence" value="ECO:0007669"/>
    <property type="project" value="InterPro"/>
</dbReference>
<feature type="compositionally biased region" description="Polar residues" evidence="10">
    <location>
        <begin position="80"/>
        <end position="89"/>
    </location>
</feature>
<keyword evidence="6" id="KW-1278">Translocase</keyword>
<evidence type="ECO:0000313" key="13">
    <source>
        <dbReference type="Proteomes" id="UP000054408"/>
    </source>
</evidence>